<feature type="compositionally biased region" description="Low complexity" evidence="2">
    <location>
        <begin position="415"/>
        <end position="427"/>
    </location>
</feature>
<feature type="region of interest" description="Disordered" evidence="2">
    <location>
        <begin position="415"/>
        <end position="441"/>
    </location>
</feature>
<evidence type="ECO:0000256" key="1">
    <source>
        <dbReference type="SAM" id="Coils"/>
    </source>
</evidence>
<accession>A0AA91DJP7</accession>
<keyword evidence="1" id="KW-0175">Coiled coil</keyword>
<feature type="coiled-coil region" evidence="1">
    <location>
        <begin position="311"/>
        <end position="414"/>
    </location>
</feature>
<dbReference type="Proteomes" id="UP000077852">
    <property type="component" value="Unassembled WGS sequence"/>
</dbReference>
<evidence type="ECO:0000256" key="3">
    <source>
        <dbReference type="SAM" id="SignalP"/>
    </source>
</evidence>
<name>A0AA91DJP7_VARPD</name>
<dbReference type="PANTHER" id="PTHR38731">
    <property type="entry name" value="LIPL45-RELATED LIPOPROTEIN-RELATED"/>
    <property type="match status" value="1"/>
</dbReference>
<gene>
    <name evidence="4" type="ORF">A3K87_26670</name>
</gene>
<organism evidence="4 5">
    <name type="scientific">Variovorax paradoxus</name>
    <dbReference type="NCBI Taxonomy" id="34073"/>
    <lineage>
        <taxon>Bacteria</taxon>
        <taxon>Pseudomonadati</taxon>
        <taxon>Pseudomonadota</taxon>
        <taxon>Betaproteobacteria</taxon>
        <taxon>Burkholderiales</taxon>
        <taxon>Comamonadaceae</taxon>
        <taxon>Variovorax</taxon>
    </lineage>
</organism>
<dbReference type="AlphaFoldDB" id="A0AA91DJP7"/>
<evidence type="ECO:0000313" key="4">
    <source>
        <dbReference type="EMBL" id="OAK59121.1"/>
    </source>
</evidence>
<protein>
    <recommendedName>
        <fullName evidence="6">FecR protein domain-containing protein</fullName>
    </recommendedName>
</protein>
<evidence type="ECO:0000313" key="5">
    <source>
        <dbReference type="Proteomes" id="UP000077852"/>
    </source>
</evidence>
<sequence length="441" mass="50580">MNRKTPGRIRRPLQQWLLGLALLGAGIAAGAQPGPQGQIARLNQQQGTVSIAPAGQDRWQAARQGSTLSVGDRVWTDRNARAEFYIGPVALRLGSQTQVEFSGLDGNFVDITTTQGELQLRVRDGLAGQRLKIHTGNLQAVITAPGEYRFAADTATSTTWVAVASGRLTLYGRNGASQLLTDRQQTTVSGRDLAVVQTQRVQNAGFDAWVAERDRNDDRSFGTARFEPPGLLVQPAVVAVPPPQVRYEPDYRAQQEQQLAWQREQEWRQQQEELRQQEDWRRDQEWRQQREWQQRREWRDRAEQDRWRQQQQQQQIQLQLQQQQQQALRQQQEMQLRAAQAQAQQQQQLLQQQQRAAQQAAQVQQQQLQLRQQQEMQLRAVQMQQQVQAQQAAQQNALRQAQEAQLRAIQQQQQRGAAATQQQQQGQGEDLKRLWTSPDSR</sequence>
<proteinExistence type="predicted"/>
<dbReference type="EMBL" id="LVHG01000075">
    <property type="protein sequence ID" value="OAK59121.1"/>
    <property type="molecule type" value="Genomic_DNA"/>
</dbReference>
<keyword evidence="3" id="KW-0732">Signal</keyword>
<evidence type="ECO:0000256" key="2">
    <source>
        <dbReference type="SAM" id="MobiDB-lite"/>
    </source>
</evidence>
<feature type="chain" id="PRO_5041706151" description="FecR protein domain-containing protein" evidence="3">
    <location>
        <begin position="32"/>
        <end position="441"/>
    </location>
</feature>
<feature type="signal peptide" evidence="3">
    <location>
        <begin position="1"/>
        <end position="31"/>
    </location>
</feature>
<comment type="caution">
    <text evidence="4">The sequence shown here is derived from an EMBL/GenBank/DDBJ whole genome shotgun (WGS) entry which is preliminary data.</text>
</comment>
<dbReference type="RefSeq" id="WP_081270421.1">
    <property type="nucleotide sequence ID" value="NZ_LVHG01000075.1"/>
</dbReference>
<reference evidence="4 5" key="1">
    <citation type="submission" date="2016-03" db="EMBL/GenBank/DDBJ databases">
        <title>Genome sequence of Variovorax paradoxus KB5.</title>
        <authorList>
            <person name="Jeong H."/>
            <person name="Hong C.E."/>
            <person name="Jo S.H."/>
            <person name="Park J.M."/>
        </authorList>
    </citation>
    <scope>NUCLEOTIDE SEQUENCE [LARGE SCALE GENOMIC DNA]</scope>
    <source>
        <strain evidence="4 5">KB5</strain>
    </source>
</reference>
<dbReference type="PANTHER" id="PTHR38731:SF3">
    <property type="entry name" value="BLL6125 PROTEIN"/>
    <property type="match status" value="1"/>
</dbReference>
<evidence type="ECO:0008006" key="6">
    <source>
        <dbReference type="Google" id="ProtNLM"/>
    </source>
</evidence>